<dbReference type="Pfam" id="PF00160">
    <property type="entry name" value="Pro_isomerase"/>
    <property type="match status" value="1"/>
</dbReference>
<feature type="region of interest" description="Disordered" evidence="1">
    <location>
        <begin position="256"/>
        <end position="277"/>
    </location>
</feature>
<dbReference type="Proteomes" id="UP001152797">
    <property type="component" value="Unassembled WGS sequence"/>
</dbReference>
<name>A0A9P1FRE1_9DINO</name>
<dbReference type="AlphaFoldDB" id="A0A9P1FRE1"/>
<reference evidence="4" key="2">
    <citation type="submission" date="2024-04" db="EMBL/GenBank/DDBJ databases">
        <authorList>
            <person name="Chen Y."/>
            <person name="Shah S."/>
            <person name="Dougan E. K."/>
            <person name="Thang M."/>
            <person name="Chan C."/>
        </authorList>
    </citation>
    <scope>NUCLEOTIDE SEQUENCE [LARGE SCALE GENOMIC DNA]</scope>
</reference>
<organism evidence="3">
    <name type="scientific">Cladocopium goreaui</name>
    <dbReference type="NCBI Taxonomy" id="2562237"/>
    <lineage>
        <taxon>Eukaryota</taxon>
        <taxon>Sar</taxon>
        <taxon>Alveolata</taxon>
        <taxon>Dinophyceae</taxon>
        <taxon>Suessiales</taxon>
        <taxon>Symbiodiniaceae</taxon>
        <taxon>Cladocopium</taxon>
    </lineage>
</organism>
<evidence type="ECO:0000313" key="5">
    <source>
        <dbReference type="EMBL" id="CAL4772935.1"/>
    </source>
</evidence>
<comment type="caution">
    <text evidence="3">The sequence shown here is derived from an EMBL/GenBank/DDBJ whole genome shotgun (WGS) entry which is preliminary data.</text>
</comment>
<evidence type="ECO:0000256" key="1">
    <source>
        <dbReference type="SAM" id="MobiDB-lite"/>
    </source>
</evidence>
<dbReference type="InterPro" id="IPR002130">
    <property type="entry name" value="Cyclophilin-type_PPIase_dom"/>
</dbReference>
<dbReference type="EMBL" id="CAMXCT010001002">
    <property type="protein sequence ID" value="CAI3985623.1"/>
    <property type="molecule type" value="Genomic_DNA"/>
</dbReference>
<dbReference type="InterPro" id="IPR029000">
    <property type="entry name" value="Cyclophilin-like_dom_sf"/>
</dbReference>
<dbReference type="EMBL" id="CAMXCT020001002">
    <property type="protein sequence ID" value="CAL1138998.1"/>
    <property type="molecule type" value="Genomic_DNA"/>
</dbReference>
<dbReference type="GO" id="GO:0003755">
    <property type="term" value="F:peptidyl-prolyl cis-trans isomerase activity"/>
    <property type="evidence" value="ECO:0007669"/>
    <property type="project" value="InterPro"/>
</dbReference>
<dbReference type="PROSITE" id="PS50072">
    <property type="entry name" value="CSA_PPIASE_2"/>
    <property type="match status" value="1"/>
</dbReference>
<evidence type="ECO:0000313" key="3">
    <source>
        <dbReference type="EMBL" id="CAI3985623.1"/>
    </source>
</evidence>
<evidence type="ECO:0000313" key="6">
    <source>
        <dbReference type="Proteomes" id="UP001152797"/>
    </source>
</evidence>
<proteinExistence type="predicted"/>
<sequence>MQLVRLDTTVGSIDIILRHDWAPHGASRFIELVSGGDLTNLAFYRAIQGCIVQFGLPPKRMWAPIPDDPPTGVPFLPGAVSFASVGPASRRATLFICVGDMSHCLGDKSWETPIGAVEESSLDVLDRIDTTYGDIVEFGGEGPDTSRIQAEGNAYLQTYFPKLSYVKSAMMLPDGALEGDPSQPPAMDPGPPIRLNGLTAEDIAEAAERARVSSLEAANMANQATSVTDPDEMVVAVRRAREAANAAEAAAQAAEAAHAARSRRPTTREAAPLNQPAPVPVLPAAPVLQHPAPHFGPGAVNLPWSPVPAQVLPGMPQSLPQGLPQGLPQSVLQSVLQGAQVPPQGMVHIPVPANVGCDGRSQMPPMLPYAQPQLQQPQQPQLLQSQLHQACFGGPVASTCNGMLPHMPGRPHMQMDLT</sequence>
<evidence type="ECO:0000313" key="4">
    <source>
        <dbReference type="EMBL" id="CAL1138998.1"/>
    </source>
</evidence>
<keyword evidence="6" id="KW-1185">Reference proteome</keyword>
<protein>
    <submittedName>
        <fullName evidence="5">PPIase cyclophilin-type domain-containing protein</fullName>
    </submittedName>
</protein>
<dbReference type="SUPFAM" id="SSF50891">
    <property type="entry name" value="Cyclophilin-like"/>
    <property type="match status" value="1"/>
</dbReference>
<feature type="domain" description="PPIase cyclophilin-type" evidence="2">
    <location>
        <begin position="1"/>
        <end position="131"/>
    </location>
</feature>
<accession>A0A9P1FRE1</accession>
<dbReference type="OrthoDB" id="425008at2759"/>
<gene>
    <name evidence="3" type="ORF">C1SCF055_LOCUS13050</name>
</gene>
<evidence type="ECO:0000259" key="2">
    <source>
        <dbReference type="PROSITE" id="PS50072"/>
    </source>
</evidence>
<reference evidence="3" key="1">
    <citation type="submission" date="2022-10" db="EMBL/GenBank/DDBJ databases">
        <authorList>
            <person name="Chen Y."/>
            <person name="Dougan E. K."/>
            <person name="Chan C."/>
            <person name="Rhodes N."/>
            <person name="Thang M."/>
        </authorList>
    </citation>
    <scope>NUCLEOTIDE SEQUENCE</scope>
</reference>
<dbReference type="Gene3D" id="2.40.100.10">
    <property type="entry name" value="Cyclophilin-like"/>
    <property type="match status" value="1"/>
</dbReference>
<dbReference type="EMBL" id="CAMXCT030001002">
    <property type="protein sequence ID" value="CAL4772935.1"/>
    <property type="molecule type" value="Genomic_DNA"/>
</dbReference>